<proteinExistence type="predicted"/>
<dbReference type="PATRIC" id="fig|411473.3.peg.1224"/>
<dbReference type="EMBL" id="AWVF01000184">
    <property type="protein sequence ID" value="ERJ96150.1"/>
    <property type="molecule type" value="Genomic_DNA"/>
</dbReference>
<dbReference type="STRING" id="411473.RUMCAL_01512"/>
<keyword evidence="2" id="KW-1185">Reference proteome</keyword>
<evidence type="ECO:0000313" key="2">
    <source>
        <dbReference type="Proteomes" id="UP000016662"/>
    </source>
</evidence>
<evidence type="ECO:0000313" key="1">
    <source>
        <dbReference type="EMBL" id="ERJ96150.1"/>
    </source>
</evidence>
<sequence>MAGHVLIYYYIAVPEKLQAGSPVSAAKWQYAQNPQRISSENRKKTADFRLTFPLNLWYNSSCTVRETGYNLAKCRQCSLTQLPSA</sequence>
<gene>
    <name evidence="1" type="ORF">RUMCAL_01512</name>
</gene>
<dbReference type="AlphaFoldDB" id="U2KVQ5"/>
<name>U2KVQ5_9FIRM</name>
<dbReference type="Proteomes" id="UP000016662">
    <property type="component" value="Unassembled WGS sequence"/>
</dbReference>
<reference evidence="1 2" key="1">
    <citation type="submission" date="2013-07" db="EMBL/GenBank/DDBJ databases">
        <authorList>
            <person name="Weinstock G."/>
            <person name="Sodergren E."/>
            <person name="Wylie T."/>
            <person name="Fulton L."/>
            <person name="Fulton R."/>
            <person name="Fronick C."/>
            <person name="O'Laughlin M."/>
            <person name="Godfrey J."/>
            <person name="Miner T."/>
            <person name="Herter B."/>
            <person name="Appelbaum E."/>
            <person name="Cordes M."/>
            <person name="Lek S."/>
            <person name="Wollam A."/>
            <person name="Pepin K.H."/>
            <person name="Palsikar V.B."/>
            <person name="Mitreva M."/>
            <person name="Wilson R.K."/>
        </authorList>
    </citation>
    <scope>NUCLEOTIDE SEQUENCE [LARGE SCALE GENOMIC DNA]</scope>
    <source>
        <strain evidence="1 2">ATCC 27760</strain>
    </source>
</reference>
<dbReference type="HOGENOM" id="CLU_2510672_0_0_9"/>
<organism evidence="1 2">
    <name type="scientific">Ruminococcus callidus ATCC 27760</name>
    <dbReference type="NCBI Taxonomy" id="411473"/>
    <lineage>
        <taxon>Bacteria</taxon>
        <taxon>Bacillati</taxon>
        <taxon>Bacillota</taxon>
        <taxon>Clostridia</taxon>
        <taxon>Eubacteriales</taxon>
        <taxon>Oscillospiraceae</taxon>
        <taxon>Ruminococcus</taxon>
    </lineage>
</organism>
<comment type="caution">
    <text evidence="1">The sequence shown here is derived from an EMBL/GenBank/DDBJ whole genome shotgun (WGS) entry which is preliminary data.</text>
</comment>
<protein>
    <submittedName>
        <fullName evidence="1">Uncharacterized protein</fullName>
    </submittedName>
</protein>
<accession>U2KVQ5</accession>